<protein>
    <submittedName>
        <fullName evidence="1">Uncharacterized protein</fullName>
    </submittedName>
</protein>
<dbReference type="Proteomes" id="UP000053558">
    <property type="component" value="Unassembled WGS sequence"/>
</dbReference>
<name>A0A5M3N2Q4_CONPW</name>
<dbReference type="GeneID" id="19207311"/>
<proteinExistence type="predicted"/>
<dbReference type="Gene3D" id="2.60.120.260">
    <property type="entry name" value="Galactose-binding domain-like"/>
    <property type="match status" value="2"/>
</dbReference>
<keyword evidence="2" id="KW-1185">Reference proteome</keyword>
<evidence type="ECO:0000313" key="1">
    <source>
        <dbReference type="EMBL" id="EIW85596.1"/>
    </source>
</evidence>
<accession>A0A5M3N2Q4</accession>
<evidence type="ECO:0000313" key="2">
    <source>
        <dbReference type="Proteomes" id="UP000053558"/>
    </source>
</evidence>
<gene>
    <name evidence="1" type="ORF">CONPUDRAFT_49001</name>
</gene>
<dbReference type="OrthoDB" id="2563669at2759"/>
<dbReference type="RefSeq" id="XP_007764119.1">
    <property type="nucleotide sequence ID" value="XM_007765929.1"/>
</dbReference>
<organism evidence="1 2">
    <name type="scientific">Coniophora puteana (strain RWD-64-598)</name>
    <name type="common">Brown rot fungus</name>
    <dbReference type="NCBI Taxonomy" id="741705"/>
    <lineage>
        <taxon>Eukaryota</taxon>
        <taxon>Fungi</taxon>
        <taxon>Dikarya</taxon>
        <taxon>Basidiomycota</taxon>
        <taxon>Agaricomycotina</taxon>
        <taxon>Agaricomycetes</taxon>
        <taxon>Agaricomycetidae</taxon>
        <taxon>Boletales</taxon>
        <taxon>Coniophorineae</taxon>
        <taxon>Coniophoraceae</taxon>
        <taxon>Coniophora</taxon>
    </lineage>
</organism>
<dbReference type="KEGG" id="cput:CONPUDRAFT_49001"/>
<dbReference type="OMA" id="PMGQHHI"/>
<sequence>MPSYTTLLDDQVPLITFDNNWQAGSSQDDDLASLYYAGTFTTCNVTGGRATLTFNGTGVWIYGAKRVNHGTYTVQVDDSTYSNLSGYSGTEVFQQLLFNQSGLMQGTHKLSITNTDTTGHYVDLDLIVVQSEVGDSDQQLVSSIIQDTEPAFSYQPSQAWSTDPPYVQLYNNGTGHSSATSSATATLKFTFISKGDVISLYGTIGSDTGQYSVQLDSQPAMNFSSNKAMRYTQMMLFHADNLGPGEHQLKLTNLPQSATQLLNIDYAEVMTLARYASFIFCRFWY</sequence>
<dbReference type="AlphaFoldDB" id="A0A5M3N2Q4"/>
<reference evidence="2" key="1">
    <citation type="journal article" date="2012" name="Science">
        <title>The Paleozoic origin of enzymatic lignin decomposition reconstructed from 31 fungal genomes.</title>
        <authorList>
            <person name="Floudas D."/>
            <person name="Binder M."/>
            <person name="Riley R."/>
            <person name="Barry K."/>
            <person name="Blanchette R.A."/>
            <person name="Henrissat B."/>
            <person name="Martinez A.T."/>
            <person name="Otillar R."/>
            <person name="Spatafora J.W."/>
            <person name="Yadav J.S."/>
            <person name="Aerts A."/>
            <person name="Benoit I."/>
            <person name="Boyd A."/>
            <person name="Carlson A."/>
            <person name="Copeland A."/>
            <person name="Coutinho P.M."/>
            <person name="de Vries R.P."/>
            <person name="Ferreira P."/>
            <person name="Findley K."/>
            <person name="Foster B."/>
            <person name="Gaskell J."/>
            <person name="Glotzer D."/>
            <person name="Gorecki P."/>
            <person name="Heitman J."/>
            <person name="Hesse C."/>
            <person name="Hori C."/>
            <person name="Igarashi K."/>
            <person name="Jurgens J.A."/>
            <person name="Kallen N."/>
            <person name="Kersten P."/>
            <person name="Kohler A."/>
            <person name="Kuees U."/>
            <person name="Kumar T.K.A."/>
            <person name="Kuo A."/>
            <person name="LaButti K."/>
            <person name="Larrondo L.F."/>
            <person name="Lindquist E."/>
            <person name="Ling A."/>
            <person name="Lombard V."/>
            <person name="Lucas S."/>
            <person name="Lundell T."/>
            <person name="Martin R."/>
            <person name="McLaughlin D.J."/>
            <person name="Morgenstern I."/>
            <person name="Morin E."/>
            <person name="Murat C."/>
            <person name="Nagy L.G."/>
            <person name="Nolan M."/>
            <person name="Ohm R.A."/>
            <person name="Patyshakuliyeva A."/>
            <person name="Rokas A."/>
            <person name="Ruiz-Duenas F.J."/>
            <person name="Sabat G."/>
            <person name="Salamov A."/>
            <person name="Samejima M."/>
            <person name="Schmutz J."/>
            <person name="Slot J.C."/>
            <person name="St John F."/>
            <person name="Stenlid J."/>
            <person name="Sun H."/>
            <person name="Sun S."/>
            <person name="Syed K."/>
            <person name="Tsang A."/>
            <person name="Wiebenga A."/>
            <person name="Young D."/>
            <person name="Pisabarro A."/>
            <person name="Eastwood D.C."/>
            <person name="Martin F."/>
            <person name="Cullen D."/>
            <person name="Grigoriev I.V."/>
            <person name="Hibbett D.S."/>
        </authorList>
    </citation>
    <scope>NUCLEOTIDE SEQUENCE [LARGE SCALE GENOMIC DNA]</scope>
    <source>
        <strain evidence="2">RWD-64-598 SS2</strain>
    </source>
</reference>
<dbReference type="EMBL" id="JH711574">
    <property type="protein sequence ID" value="EIW85596.1"/>
    <property type="molecule type" value="Genomic_DNA"/>
</dbReference>
<comment type="caution">
    <text evidence="1">The sequence shown here is derived from an EMBL/GenBank/DDBJ whole genome shotgun (WGS) entry which is preliminary data.</text>
</comment>